<dbReference type="Gene3D" id="3.40.630.30">
    <property type="match status" value="2"/>
</dbReference>
<comment type="caution">
    <text evidence="7">The sequence shown here is derived from an EMBL/GenBank/DDBJ whole genome shotgun (WGS) entry which is preliminary data.</text>
</comment>
<dbReference type="GO" id="GO:0034069">
    <property type="term" value="F:aminoglycoside N-acetyltransferase activity"/>
    <property type="evidence" value="ECO:0007669"/>
    <property type="project" value="TreeGrafter"/>
</dbReference>
<dbReference type="PANTHER" id="PTHR37817">
    <property type="entry name" value="N-ACETYLTRANSFERASE EIS"/>
    <property type="match status" value="1"/>
</dbReference>
<sequence length="396" mass="42882">MTGVEVRDATDGDWPGIARLTATSFGSHWHPETFAAWRTLMPTGSTVVVADGEDVVGMAHYLDFTLTVPGGALVPAAGLTWVGVAPTHRRRGLLRAMFAELHDRIAGAGYPFAVLTASEGGIYGRFGYGAATTETTLVVDRRFARLHADLPDPGGVRLVDPRENRDRLAEVYDRYRRHTPGGLERPLPLWDDLLADWPDSRGGSTAWFCLLHPDGYALYRSHGRPRSVRVEEFTAVTPQAHVALWRALAGLDLVETVTVRSHPADPLPYLFDDARVVRTTHAEDELWVRIMDVPAALQARTYAADLDVVIGVDDGFRSDGGIFALTVRDGHATCVPTDAPAEITMSLDVLGSLYLGLHSARTLAAASRIRGGSAEQLAGLDAAFGVDVAARLGFHF</sequence>
<dbReference type="Pfam" id="PF13530">
    <property type="entry name" value="SCP2_2"/>
    <property type="match status" value="1"/>
</dbReference>
<keyword evidence="8" id="KW-1185">Reference proteome</keyword>
<dbReference type="EC" id="2.3.1.-" evidence="5"/>
<dbReference type="InterPro" id="IPR016181">
    <property type="entry name" value="Acyl_CoA_acyltransferase"/>
</dbReference>
<dbReference type="InterPro" id="IPR022902">
    <property type="entry name" value="NAcTrfase_Eis"/>
</dbReference>
<dbReference type="SUPFAM" id="SSF55718">
    <property type="entry name" value="SCP-like"/>
    <property type="match status" value="1"/>
</dbReference>
<dbReference type="NCBIfam" id="NF002368">
    <property type="entry name" value="PRK01346.1-5"/>
    <property type="match status" value="1"/>
</dbReference>
<reference evidence="7" key="2">
    <citation type="journal article" date="2022" name="BMC Genomics">
        <title>Comparative genome analysis of mycobacteria focusing on tRNA and non-coding RNA.</title>
        <authorList>
            <person name="Behra P.R.K."/>
            <person name="Pettersson B.M.F."/>
            <person name="Ramesh M."/>
            <person name="Das S."/>
            <person name="Dasgupta S."/>
            <person name="Kirsebom L.A."/>
        </authorList>
    </citation>
    <scope>NUCLEOTIDE SEQUENCE</scope>
    <source>
        <strain evidence="7">DSM 44838</strain>
    </source>
</reference>
<evidence type="ECO:0000256" key="2">
    <source>
        <dbReference type="ARBA" id="ARBA00022488"/>
    </source>
</evidence>
<dbReference type="Pfam" id="PF13527">
    <property type="entry name" value="Acetyltransf_9"/>
    <property type="match status" value="1"/>
</dbReference>
<evidence type="ECO:0000313" key="7">
    <source>
        <dbReference type="EMBL" id="MCV7421838.1"/>
    </source>
</evidence>
<organism evidence="7 8">
    <name type="scientific">Mycobacterium yunnanensis</name>
    <dbReference type="NCBI Taxonomy" id="368477"/>
    <lineage>
        <taxon>Bacteria</taxon>
        <taxon>Bacillati</taxon>
        <taxon>Actinomycetota</taxon>
        <taxon>Actinomycetes</taxon>
        <taxon>Mycobacteriales</taxon>
        <taxon>Mycobacteriaceae</taxon>
        <taxon>Mycobacterium</taxon>
    </lineage>
</organism>
<reference evidence="7" key="1">
    <citation type="submission" date="2020-07" db="EMBL/GenBank/DDBJ databases">
        <authorList>
            <person name="Pettersson B.M.F."/>
            <person name="Behra P.R.K."/>
            <person name="Ramesh M."/>
            <person name="Das S."/>
            <person name="Dasgupta S."/>
            <person name="Kirsebom L.A."/>
        </authorList>
    </citation>
    <scope>NUCLEOTIDE SEQUENCE</scope>
    <source>
        <strain evidence="7">DSM 44838</strain>
    </source>
</reference>
<keyword evidence="4 5" id="KW-0012">Acyltransferase</keyword>
<dbReference type="InterPro" id="IPR051554">
    <property type="entry name" value="Acetyltransferase_Eis"/>
</dbReference>
<evidence type="ECO:0000256" key="1">
    <source>
        <dbReference type="ARBA" id="ARBA00009213"/>
    </source>
</evidence>
<accession>A0A9X3C1Z9</accession>
<feature type="active site" description="Proton acceptor; via carboxylate" evidence="5">
    <location>
        <position position="396"/>
    </location>
</feature>
<dbReference type="InterPro" id="IPR036527">
    <property type="entry name" value="SCP2_sterol-bd_dom_sf"/>
</dbReference>
<dbReference type="Gene3D" id="3.30.1050.10">
    <property type="entry name" value="SCP2 sterol-binding domain"/>
    <property type="match status" value="1"/>
</dbReference>
<evidence type="ECO:0000313" key="8">
    <source>
        <dbReference type="Proteomes" id="UP001141629"/>
    </source>
</evidence>
<dbReference type="EMBL" id="JACKVK010000008">
    <property type="protein sequence ID" value="MCV7421838.1"/>
    <property type="molecule type" value="Genomic_DNA"/>
</dbReference>
<dbReference type="InterPro" id="IPR041380">
    <property type="entry name" value="Acetyltransf_17"/>
</dbReference>
<evidence type="ECO:0000256" key="3">
    <source>
        <dbReference type="ARBA" id="ARBA00022679"/>
    </source>
</evidence>
<evidence type="ECO:0000259" key="6">
    <source>
        <dbReference type="PROSITE" id="PS51186"/>
    </source>
</evidence>
<feature type="binding site" evidence="5">
    <location>
        <begin position="82"/>
        <end position="84"/>
    </location>
    <ligand>
        <name>acetyl-CoA</name>
        <dbReference type="ChEBI" id="CHEBI:57288"/>
    </ligand>
</feature>
<feature type="domain" description="N-acetyltransferase" evidence="6">
    <location>
        <begin position="4"/>
        <end position="163"/>
    </location>
</feature>
<dbReference type="Proteomes" id="UP001141629">
    <property type="component" value="Unassembled WGS sequence"/>
</dbReference>
<gene>
    <name evidence="5" type="primary">eis</name>
    <name evidence="7" type="ORF">H7K45_14915</name>
</gene>
<dbReference type="GO" id="GO:0030649">
    <property type="term" value="P:aminoglycoside antibiotic catabolic process"/>
    <property type="evidence" value="ECO:0007669"/>
    <property type="project" value="TreeGrafter"/>
</dbReference>
<comment type="similarity">
    <text evidence="1 5">Belongs to the acetyltransferase Eis family.</text>
</comment>
<feature type="binding site" evidence="5">
    <location>
        <begin position="90"/>
        <end position="95"/>
    </location>
    <ligand>
        <name>acetyl-CoA</name>
        <dbReference type="ChEBI" id="CHEBI:57288"/>
    </ligand>
</feature>
<keyword evidence="3 5" id="KW-0808">Transferase</keyword>
<evidence type="ECO:0000256" key="5">
    <source>
        <dbReference type="HAMAP-Rule" id="MF_01812"/>
    </source>
</evidence>
<proteinExistence type="inferred from homology"/>
<dbReference type="InterPro" id="IPR025559">
    <property type="entry name" value="Eis_dom"/>
</dbReference>
<dbReference type="HAMAP" id="MF_01812">
    <property type="entry name" value="Eis"/>
    <property type="match status" value="1"/>
</dbReference>
<dbReference type="CDD" id="cd04301">
    <property type="entry name" value="NAT_SF"/>
    <property type="match status" value="1"/>
</dbReference>
<dbReference type="PROSITE" id="PS51186">
    <property type="entry name" value="GNAT"/>
    <property type="match status" value="1"/>
</dbReference>
<keyword evidence="2" id="KW-1036">Host cytoplasmic vesicle</keyword>
<dbReference type="SUPFAM" id="SSF55729">
    <property type="entry name" value="Acyl-CoA N-acyltransferases (Nat)"/>
    <property type="match status" value="1"/>
</dbReference>
<dbReference type="AlphaFoldDB" id="A0A9X3C1Z9"/>
<dbReference type="NCBIfam" id="NF002367">
    <property type="entry name" value="PRK01346.1-4"/>
    <property type="match status" value="1"/>
</dbReference>
<evidence type="ECO:0000256" key="4">
    <source>
        <dbReference type="ARBA" id="ARBA00023315"/>
    </source>
</evidence>
<dbReference type="Pfam" id="PF17668">
    <property type="entry name" value="Acetyltransf_17"/>
    <property type="match status" value="1"/>
</dbReference>
<name>A0A9X3C1Z9_9MYCO</name>
<feature type="active site" description="Proton donor" evidence="5">
    <location>
        <position position="123"/>
    </location>
</feature>
<feature type="binding site" evidence="5">
    <location>
        <begin position="118"/>
        <end position="119"/>
    </location>
    <ligand>
        <name>acetyl-CoA</name>
        <dbReference type="ChEBI" id="CHEBI:57288"/>
    </ligand>
</feature>
<dbReference type="InterPro" id="IPR000182">
    <property type="entry name" value="GNAT_dom"/>
</dbReference>
<protein>
    <recommendedName>
        <fullName evidence="5">N-acetyltransferase Eis</fullName>
        <ecNumber evidence="5">2.3.1.-</ecNumber>
    </recommendedName>
</protein>
<comment type="subunit">
    <text evidence="5">Homohexamer; trimer of dimers.</text>
</comment>
<dbReference type="PANTHER" id="PTHR37817:SF1">
    <property type="entry name" value="N-ACETYLTRANSFERASE EIS"/>
    <property type="match status" value="1"/>
</dbReference>